<gene>
    <name evidence="2" type="ORF">KC19_1G229000</name>
    <name evidence="3" type="ORF">KC19_1G229100</name>
</gene>
<dbReference type="EMBL" id="CM026421">
    <property type="protein sequence ID" value="KAG0592153.1"/>
    <property type="molecule type" value="Genomic_DNA"/>
</dbReference>
<comment type="caution">
    <text evidence="3">The sequence shown here is derived from an EMBL/GenBank/DDBJ whole genome shotgun (WGS) entry which is preliminary data.</text>
</comment>
<reference evidence="3" key="1">
    <citation type="submission" date="2020-06" db="EMBL/GenBank/DDBJ databases">
        <title>WGS assembly of Ceratodon purpureus strain R40.</title>
        <authorList>
            <person name="Carey S.B."/>
            <person name="Jenkins J."/>
            <person name="Shu S."/>
            <person name="Lovell J.T."/>
            <person name="Sreedasyam A."/>
            <person name="Maumus F."/>
            <person name="Tiley G.P."/>
            <person name="Fernandez-Pozo N."/>
            <person name="Barry K."/>
            <person name="Chen C."/>
            <person name="Wang M."/>
            <person name="Lipzen A."/>
            <person name="Daum C."/>
            <person name="Saski C.A."/>
            <person name="Payton A.C."/>
            <person name="Mcbreen J.C."/>
            <person name="Conrad R.E."/>
            <person name="Kollar L.M."/>
            <person name="Olsson S."/>
            <person name="Huttunen S."/>
            <person name="Landis J.B."/>
            <person name="Wickett N.J."/>
            <person name="Johnson M.G."/>
            <person name="Rensing S.A."/>
            <person name="Grimwood J."/>
            <person name="Schmutz J."/>
            <person name="Mcdaniel S.F."/>
        </authorList>
    </citation>
    <scope>NUCLEOTIDE SEQUENCE</scope>
    <source>
        <strain evidence="3">R40</strain>
    </source>
</reference>
<evidence type="ECO:0000313" key="2">
    <source>
        <dbReference type="EMBL" id="KAG0592153.1"/>
    </source>
</evidence>
<evidence type="ECO:0000313" key="3">
    <source>
        <dbReference type="EMBL" id="KAG0592154.1"/>
    </source>
</evidence>
<dbReference type="EMBL" id="CM026421">
    <property type="protein sequence ID" value="KAG0592154.1"/>
    <property type="molecule type" value="Genomic_DNA"/>
</dbReference>
<evidence type="ECO:0000256" key="1">
    <source>
        <dbReference type="SAM" id="MobiDB-lite"/>
    </source>
</evidence>
<name>A0A8T0J8B8_CERPU</name>
<proteinExistence type="predicted"/>
<sequence length="168" mass="19006">MDAAGVEYAARLQALQADKNLYNRLKYFIHDLAVFGKDEGARLRLLQDPTANFYMSSVYFSPEQACALLSFRGREGLTLEQALQSTIARKLQQARDGSTTSFELCTSHDLAPVLKDYFGVSKDVLVEAANKGLYNKFAKEQRDEQRKKPGKEQRKKPGKGQKQRNPKE</sequence>
<accession>A0A8T0J8B8</accession>
<dbReference type="Proteomes" id="UP000822688">
    <property type="component" value="Chromosome 1"/>
</dbReference>
<feature type="compositionally biased region" description="Basic and acidic residues" evidence="1">
    <location>
        <begin position="137"/>
        <end position="152"/>
    </location>
</feature>
<dbReference type="AlphaFoldDB" id="A0A8T0J8B8"/>
<feature type="region of interest" description="Disordered" evidence="1">
    <location>
        <begin position="136"/>
        <end position="168"/>
    </location>
</feature>
<feature type="compositionally biased region" description="Basic residues" evidence="1">
    <location>
        <begin position="153"/>
        <end position="168"/>
    </location>
</feature>
<evidence type="ECO:0000313" key="4">
    <source>
        <dbReference type="Proteomes" id="UP000822688"/>
    </source>
</evidence>
<organism evidence="3 4">
    <name type="scientific">Ceratodon purpureus</name>
    <name type="common">Fire moss</name>
    <name type="synonym">Dicranum purpureum</name>
    <dbReference type="NCBI Taxonomy" id="3225"/>
    <lineage>
        <taxon>Eukaryota</taxon>
        <taxon>Viridiplantae</taxon>
        <taxon>Streptophyta</taxon>
        <taxon>Embryophyta</taxon>
        <taxon>Bryophyta</taxon>
        <taxon>Bryophytina</taxon>
        <taxon>Bryopsida</taxon>
        <taxon>Dicranidae</taxon>
        <taxon>Pseudoditrichales</taxon>
        <taxon>Ditrichaceae</taxon>
        <taxon>Ceratodon</taxon>
    </lineage>
</organism>
<protein>
    <submittedName>
        <fullName evidence="3">Uncharacterized protein</fullName>
    </submittedName>
</protein>
<keyword evidence="4" id="KW-1185">Reference proteome</keyword>